<dbReference type="EMBL" id="VOHM01000007">
    <property type="protein sequence ID" value="TWT26697.1"/>
    <property type="molecule type" value="Genomic_DNA"/>
</dbReference>
<dbReference type="AlphaFoldDB" id="A0A5C5ULJ3"/>
<gene>
    <name evidence="1" type="ORF">FRX94_04700</name>
</gene>
<accession>A0A5C5ULJ3</accession>
<comment type="caution">
    <text evidence="1">The sequence shown here is derived from an EMBL/GenBank/DDBJ whole genome shotgun (WGS) entry which is preliminary data.</text>
</comment>
<dbReference type="Proteomes" id="UP000320791">
    <property type="component" value="Unassembled WGS sequence"/>
</dbReference>
<protein>
    <submittedName>
        <fullName evidence="1">Uncharacterized protein</fullName>
    </submittedName>
</protein>
<evidence type="ECO:0000313" key="1">
    <source>
        <dbReference type="EMBL" id="TWT26697.1"/>
    </source>
</evidence>
<organism evidence="1 2">
    <name type="scientific">Corynebacterium canis</name>
    <dbReference type="NCBI Taxonomy" id="679663"/>
    <lineage>
        <taxon>Bacteria</taxon>
        <taxon>Bacillati</taxon>
        <taxon>Actinomycetota</taxon>
        <taxon>Actinomycetes</taxon>
        <taxon>Mycobacteriales</taxon>
        <taxon>Corynebacteriaceae</taxon>
        <taxon>Corynebacterium</taxon>
    </lineage>
</organism>
<dbReference type="RefSeq" id="WP_146323973.1">
    <property type="nucleotide sequence ID" value="NZ_BAABLR010000007.1"/>
</dbReference>
<sequence>MENSLRTVFFVHRDEGADERQSDGVHLCVIPSREDGKVCFYCNEYMLIWDSLEDVGELEDAIPIDGETKIRPATLVEVCEAGLADLVDLVVQHERGEDGQIHATFMQLP</sequence>
<reference evidence="1 2" key="1">
    <citation type="submission" date="2019-08" db="EMBL/GenBank/DDBJ databases">
        <authorList>
            <person name="Lei W."/>
        </authorList>
    </citation>
    <scope>NUCLEOTIDE SEQUENCE [LARGE SCALE GENOMIC DNA]</scope>
    <source>
        <strain evidence="1 2">CCUG 58627</strain>
    </source>
</reference>
<proteinExistence type="predicted"/>
<name>A0A5C5ULJ3_9CORY</name>
<dbReference type="OrthoDB" id="3078534at2"/>
<evidence type="ECO:0000313" key="2">
    <source>
        <dbReference type="Proteomes" id="UP000320791"/>
    </source>
</evidence>
<keyword evidence="2" id="KW-1185">Reference proteome</keyword>